<evidence type="ECO:0000313" key="19">
    <source>
        <dbReference type="Proteomes" id="UP000628412"/>
    </source>
</evidence>
<evidence type="ECO:0000256" key="15">
    <source>
        <dbReference type="ARBA" id="ARBA00049551"/>
    </source>
</evidence>
<evidence type="ECO:0000256" key="5">
    <source>
        <dbReference type="ARBA" id="ARBA00022448"/>
    </source>
</evidence>
<evidence type="ECO:0000313" key="18">
    <source>
        <dbReference type="EMBL" id="NWH95301.1"/>
    </source>
</evidence>
<keyword evidence="12" id="KW-0496">Mitochondrion</keyword>
<evidence type="ECO:0000256" key="7">
    <source>
        <dbReference type="ARBA" id="ARBA00022692"/>
    </source>
</evidence>
<keyword evidence="19" id="KW-1185">Reference proteome</keyword>
<keyword evidence="6" id="KW-0679">Respiratory chain</keyword>
<keyword evidence="11" id="KW-0520">NAD</keyword>
<keyword evidence="17" id="KW-0732">Signal</keyword>
<sequence>MTSFVLFLGLCFVLGRLAVASNPSVYSGEVGLVLASIAGGGLVLSLGVSFMSLVLFMVYLGRMSVDYVYSLSLEADPFQKLGRIGCYGVGLV</sequence>
<evidence type="ECO:0000256" key="17">
    <source>
        <dbReference type="SAM" id="SignalP"/>
    </source>
</evidence>
<reference evidence="18" key="1">
    <citation type="submission" date="2019-10" db="EMBL/GenBank/DDBJ databases">
        <title>Bird 10,000 Genomes (B10K) Project - Family phase.</title>
        <authorList>
            <person name="Zhang G."/>
        </authorList>
    </citation>
    <scope>NUCLEOTIDE SEQUENCE</scope>
    <source>
        <strain evidence="18">B10K-DU-002-10</strain>
        <tissue evidence="18">Muscle</tissue>
    </source>
</reference>
<evidence type="ECO:0000256" key="8">
    <source>
        <dbReference type="ARBA" id="ARBA00022967"/>
    </source>
</evidence>
<evidence type="ECO:0000256" key="13">
    <source>
        <dbReference type="ARBA" id="ARBA00023136"/>
    </source>
</evidence>
<keyword evidence="7 16" id="KW-0812">Transmembrane</keyword>
<evidence type="ECO:0000256" key="12">
    <source>
        <dbReference type="ARBA" id="ARBA00023128"/>
    </source>
</evidence>
<keyword evidence="13 16" id="KW-0472">Membrane</keyword>
<gene>
    <name evidence="18" type="primary">Mtnd6_1</name>
    <name evidence="18" type="ORF">AEGCAU_R08131</name>
</gene>
<organism evidence="18 19">
    <name type="scientific">Aegithalos caudatus</name>
    <name type="common">Long-tailed tit</name>
    <name type="synonym">Acredula caudata</name>
    <dbReference type="NCBI Taxonomy" id="73327"/>
    <lineage>
        <taxon>Eukaryota</taxon>
        <taxon>Metazoa</taxon>
        <taxon>Chordata</taxon>
        <taxon>Craniata</taxon>
        <taxon>Vertebrata</taxon>
        <taxon>Euteleostomi</taxon>
        <taxon>Archelosauria</taxon>
        <taxon>Archosauria</taxon>
        <taxon>Dinosauria</taxon>
        <taxon>Saurischia</taxon>
        <taxon>Theropoda</taxon>
        <taxon>Coelurosauria</taxon>
        <taxon>Aves</taxon>
        <taxon>Neognathae</taxon>
        <taxon>Neoaves</taxon>
        <taxon>Telluraves</taxon>
        <taxon>Australaves</taxon>
        <taxon>Passeriformes</taxon>
        <taxon>Sylvioidea</taxon>
        <taxon>Aegithalidae</taxon>
        <taxon>Aegithalos</taxon>
    </lineage>
</organism>
<dbReference type="GO" id="GO:0031966">
    <property type="term" value="C:mitochondrial membrane"/>
    <property type="evidence" value="ECO:0007669"/>
    <property type="project" value="UniProtKB-SubCell"/>
</dbReference>
<keyword evidence="10 16" id="KW-1133">Transmembrane helix</keyword>
<evidence type="ECO:0000256" key="14">
    <source>
        <dbReference type="ARBA" id="ARBA00031019"/>
    </source>
</evidence>
<accession>A0A850YNZ6</accession>
<feature type="non-terminal residue" evidence="18">
    <location>
        <position position="1"/>
    </location>
</feature>
<evidence type="ECO:0000256" key="4">
    <source>
        <dbReference type="ARBA" id="ARBA00021095"/>
    </source>
</evidence>
<dbReference type="EMBL" id="WEIU01023065">
    <property type="protein sequence ID" value="NWH95301.1"/>
    <property type="molecule type" value="Genomic_DNA"/>
</dbReference>
<dbReference type="InterPro" id="IPR050269">
    <property type="entry name" value="ComplexI_Subunit6"/>
</dbReference>
<comment type="similarity">
    <text evidence="2">Belongs to the complex I subunit 6 family.</text>
</comment>
<evidence type="ECO:0000256" key="2">
    <source>
        <dbReference type="ARBA" id="ARBA00005698"/>
    </source>
</evidence>
<feature type="transmembrane region" description="Helical" evidence="16">
    <location>
        <begin position="30"/>
        <end position="60"/>
    </location>
</feature>
<comment type="caution">
    <text evidence="18">The sequence shown here is derived from an EMBL/GenBank/DDBJ whole genome shotgun (WGS) entry which is preliminary data.</text>
</comment>
<feature type="chain" id="PRO_5033063987" description="NADH-ubiquinone oxidoreductase chain 6" evidence="17">
    <location>
        <begin position="21"/>
        <end position="92"/>
    </location>
</feature>
<keyword evidence="9" id="KW-0249">Electron transport</keyword>
<name>A0A850YNZ6_AEGCA</name>
<evidence type="ECO:0000256" key="11">
    <source>
        <dbReference type="ARBA" id="ARBA00023027"/>
    </source>
</evidence>
<dbReference type="PANTHER" id="PTHR11435:SF1">
    <property type="entry name" value="NADH-UBIQUINONE OXIDOREDUCTASE CHAIN 6"/>
    <property type="match status" value="1"/>
</dbReference>
<comment type="subcellular location">
    <subcellularLocation>
        <location evidence="1">Mitochondrion membrane</location>
        <topology evidence="1">Multi-pass membrane protein</topology>
    </subcellularLocation>
</comment>
<evidence type="ECO:0000256" key="3">
    <source>
        <dbReference type="ARBA" id="ARBA00012944"/>
    </source>
</evidence>
<dbReference type="GO" id="GO:0008137">
    <property type="term" value="F:NADH dehydrogenase (ubiquinone) activity"/>
    <property type="evidence" value="ECO:0007669"/>
    <property type="project" value="UniProtKB-EC"/>
</dbReference>
<evidence type="ECO:0000256" key="9">
    <source>
        <dbReference type="ARBA" id="ARBA00022982"/>
    </source>
</evidence>
<evidence type="ECO:0000256" key="6">
    <source>
        <dbReference type="ARBA" id="ARBA00022660"/>
    </source>
</evidence>
<evidence type="ECO:0000256" key="16">
    <source>
        <dbReference type="SAM" id="Phobius"/>
    </source>
</evidence>
<evidence type="ECO:0000256" key="1">
    <source>
        <dbReference type="ARBA" id="ARBA00004225"/>
    </source>
</evidence>
<feature type="non-terminal residue" evidence="18">
    <location>
        <position position="92"/>
    </location>
</feature>
<keyword evidence="5" id="KW-0813">Transport</keyword>
<comment type="catalytic activity">
    <reaction evidence="15">
        <text>a ubiquinone + NADH + 5 H(+)(in) = a ubiquinol + NAD(+) + 4 H(+)(out)</text>
        <dbReference type="Rhea" id="RHEA:29091"/>
        <dbReference type="Rhea" id="RHEA-COMP:9565"/>
        <dbReference type="Rhea" id="RHEA-COMP:9566"/>
        <dbReference type="ChEBI" id="CHEBI:15378"/>
        <dbReference type="ChEBI" id="CHEBI:16389"/>
        <dbReference type="ChEBI" id="CHEBI:17976"/>
        <dbReference type="ChEBI" id="CHEBI:57540"/>
        <dbReference type="ChEBI" id="CHEBI:57945"/>
        <dbReference type="EC" id="7.1.1.2"/>
    </reaction>
</comment>
<feature type="signal peptide" evidence="17">
    <location>
        <begin position="1"/>
        <end position="20"/>
    </location>
</feature>
<dbReference type="Proteomes" id="UP000628412">
    <property type="component" value="Unassembled WGS sequence"/>
</dbReference>
<dbReference type="EC" id="7.1.1.2" evidence="3"/>
<dbReference type="AlphaFoldDB" id="A0A850YNZ6"/>
<keyword evidence="8" id="KW-1278">Translocase</keyword>
<proteinExistence type="inferred from homology"/>
<dbReference type="PANTHER" id="PTHR11435">
    <property type="entry name" value="NADH UBIQUINONE OXIDOREDUCTASE SUBUNIT ND6"/>
    <property type="match status" value="1"/>
</dbReference>
<protein>
    <recommendedName>
        <fullName evidence="4">NADH-ubiquinone oxidoreductase chain 6</fullName>
        <ecNumber evidence="3">7.1.1.2</ecNumber>
    </recommendedName>
    <alternativeName>
        <fullName evidence="14">NADH dehydrogenase subunit 6</fullName>
    </alternativeName>
</protein>
<evidence type="ECO:0000256" key="10">
    <source>
        <dbReference type="ARBA" id="ARBA00022989"/>
    </source>
</evidence>